<protein>
    <recommendedName>
        <fullName evidence="2">Phosphatidic acid phosphatase type 2/haloperoxidase domain-containing protein</fullName>
    </recommendedName>
</protein>
<dbReference type="InterPro" id="IPR036938">
    <property type="entry name" value="PAP2/HPO_sf"/>
</dbReference>
<dbReference type="PANTHER" id="PTHR14969">
    <property type="entry name" value="SPHINGOSINE-1-PHOSPHATE PHOSPHOHYDROLASE"/>
    <property type="match status" value="1"/>
</dbReference>
<gene>
    <name evidence="3" type="ORF">A3A43_00645</name>
</gene>
<feature type="transmembrane region" description="Helical" evidence="1">
    <location>
        <begin position="54"/>
        <end position="79"/>
    </location>
</feature>
<dbReference type="EMBL" id="MHLC01000001">
    <property type="protein sequence ID" value="OGZ01895.1"/>
    <property type="molecule type" value="Genomic_DNA"/>
</dbReference>
<evidence type="ECO:0000259" key="2">
    <source>
        <dbReference type="SMART" id="SM00014"/>
    </source>
</evidence>
<feature type="transmembrane region" description="Helical" evidence="1">
    <location>
        <begin position="99"/>
        <end position="118"/>
    </location>
</feature>
<feature type="transmembrane region" description="Helical" evidence="1">
    <location>
        <begin position="149"/>
        <end position="167"/>
    </location>
</feature>
<comment type="caution">
    <text evidence="3">The sequence shown here is derived from an EMBL/GenBank/DDBJ whole genome shotgun (WGS) entry which is preliminary data.</text>
</comment>
<dbReference type="Pfam" id="PF01569">
    <property type="entry name" value="PAP2"/>
    <property type="match status" value="1"/>
</dbReference>
<dbReference type="SUPFAM" id="SSF48317">
    <property type="entry name" value="Acid phosphatase/Vanadium-dependent haloperoxidase"/>
    <property type="match status" value="1"/>
</dbReference>
<proteinExistence type="predicted"/>
<dbReference type="STRING" id="1798652.A3A43_00645"/>
<dbReference type="InterPro" id="IPR000326">
    <property type="entry name" value="PAP2/HPO"/>
</dbReference>
<accession>A0A1G2CKI9</accession>
<feature type="domain" description="Phosphatidic acid phosphatase type 2/haloperoxidase" evidence="2">
    <location>
        <begin position="56"/>
        <end position="164"/>
    </location>
</feature>
<feature type="transmembrane region" description="Helical" evidence="1">
    <location>
        <begin position="125"/>
        <end position="143"/>
    </location>
</feature>
<dbReference type="AlphaFoldDB" id="A0A1G2CKI9"/>
<organism evidence="3 4">
    <name type="scientific">Candidatus Liptonbacteria bacterium RIFCSPLOWO2_01_FULL_56_20</name>
    <dbReference type="NCBI Taxonomy" id="1798652"/>
    <lineage>
        <taxon>Bacteria</taxon>
        <taxon>Candidatus Liptoniibacteriota</taxon>
    </lineage>
</organism>
<sequence length="180" mass="20273">MGAMGSVASWMFGFSHQNVLLDDLIIFVAQYFPYMLGAGALFLIFREFGWRRRLLFLSELLLALIISRGLVTEFIQFFYHQTRPFEVLGFTPLIGEAGSSFPSGHAAFFFALATTIIFWNRSWGVWYFFFAFLNGLARVFAGVHWPLDIVGGAAVGIAGALFIHWLVTPYAEKLKTQPSP</sequence>
<keyword evidence="1" id="KW-0472">Membrane</keyword>
<keyword evidence="1" id="KW-1133">Transmembrane helix</keyword>
<dbReference type="SMART" id="SM00014">
    <property type="entry name" value="acidPPc"/>
    <property type="match status" value="1"/>
</dbReference>
<dbReference type="Proteomes" id="UP000178495">
    <property type="component" value="Unassembled WGS sequence"/>
</dbReference>
<evidence type="ECO:0000313" key="4">
    <source>
        <dbReference type="Proteomes" id="UP000178495"/>
    </source>
</evidence>
<evidence type="ECO:0000313" key="3">
    <source>
        <dbReference type="EMBL" id="OGZ01895.1"/>
    </source>
</evidence>
<dbReference type="PANTHER" id="PTHR14969:SF13">
    <property type="entry name" value="AT30094P"/>
    <property type="match status" value="1"/>
</dbReference>
<name>A0A1G2CKI9_9BACT</name>
<dbReference type="Gene3D" id="1.20.144.10">
    <property type="entry name" value="Phosphatidic acid phosphatase type 2/haloperoxidase"/>
    <property type="match status" value="1"/>
</dbReference>
<reference evidence="3 4" key="1">
    <citation type="journal article" date="2016" name="Nat. Commun.">
        <title>Thousands of microbial genomes shed light on interconnected biogeochemical processes in an aquifer system.</title>
        <authorList>
            <person name="Anantharaman K."/>
            <person name="Brown C.T."/>
            <person name="Hug L.A."/>
            <person name="Sharon I."/>
            <person name="Castelle C.J."/>
            <person name="Probst A.J."/>
            <person name="Thomas B.C."/>
            <person name="Singh A."/>
            <person name="Wilkins M.J."/>
            <person name="Karaoz U."/>
            <person name="Brodie E.L."/>
            <person name="Williams K.H."/>
            <person name="Hubbard S.S."/>
            <person name="Banfield J.F."/>
        </authorList>
    </citation>
    <scope>NUCLEOTIDE SEQUENCE [LARGE SCALE GENOMIC DNA]</scope>
</reference>
<evidence type="ECO:0000256" key="1">
    <source>
        <dbReference type="SAM" id="Phobius"/>
    </source>
</evidence>
<feature type="transmembrane region" description="Helical" evidence="1">
    <location>
        <begin position="24"/>
        <end position="45"/>
    </location>
</feature>
<keyword evidence="1" id="KW-0812">Transmembrane</keyword>